<accession>A0A318IZ64</accession>
<evidence type="ECO:0000259" key="2">
    <source>
        <dbReference type="Pfam" id="PF00296"/>
    </source>
</evidence>
<evidence type="ECO:0000256" key="1">
    <source>
        <dbReference type="ARBA" id="ARBA00007789"/>
    </source>
</evidence>
<reference evidence="3 4" key="1">
    <citation type="submission" date="2018-05" db="EMBL/GenBank/DDBJ databases">
        <title>Genomic Encyclopedia of Type Strains, Phase IV (KMG-IV): sequencing the most valuable type-strain genomes for metagenomic binning, comparative biology and taxonomic classification.</title>
        <authorList>
            <person name="Goeker M."/>
        </authorList>
    </citation>
    <scope>NUCLEOTIDE SEQUENCE [LARGE SCALE GENOMIC DNA]</scope>
    <source>
        <strain evidence="3 4">DSM 19792</strain>
    </source>
</reference>
<dbReference type="InterPro" id="IPR036661">
    <property type="entry name" value="Luciferase-like_sf"/>
</dbReference>
<protein>
    <submittedName>
        <fullName evidence="3">Luciferase family oxidoreductase group 1</fullName>
    </submittedName>
</protein>
<dbReference type="RefSeq" id="WP_110256957.1">
    <property type="nucleotide sequence ID" value="NZ_QJKB01000008.1"/>
</dbReference>
<dbReference type="PANTHER" id="PTHR30137:SF6">
    <property type="entry name" value="LUCIFERASE-LIKE MONOOXYGENASE"/>
    <property type="match status" value="1"/>
</dbReference>
<dbReference type="SUPFAM" id="SSF51679">
    <property type="entry name" value="Bacterial luciferase-like"/>
    <property type="match status" value="1"/>
</dbReference>
<comment type="similarity">
    <text evidence="1">To bacterial alkanal monooxygenase alpha and beta chains.</text>
</comment>
<dbReference type="Pfam" id="PF00296">
    <property type="entry name" value="Bac_luciferase"/>
    <property type="match status" value="1"/>
</dbReference>
<sequence length="313" mass="33739">MSSLSLSLLDLGIIAPGQNGADVLAQTFRMAKLADQLGYERLWLAEHHESHFSWAAPEMMLAALAQATQRIGLGSAAVLLPLYSPLAVAENYRGLSALSGGRVVLGVCGGVPADPVALAALAGSDEPPAVITKQFASKLADLKRYLDGDFPEGHRFAHAATPCFAERPPLWIMGSGFGTAELAAKSAASYAYSLFHRASTQDAAITAAYQRQYDEYQGSTDKAKIAIALSCVCADTEEIAQSQKQQLESWIGSTMRVNICGTPASCRDQLLAIQERYETDNIIIYHMWHLEEPKRAAIVALAELFQLEADLKP</sequence>
<name>A0A318IZ64_9BURK</name>
<dbReference type="NCBIfam" id="TIGR03558">
    <property type="entry name" value="oxido_grp_1"/>
    <property type="match status" value="1"/>
</dbReference>
<feature type="domain" description="Luciferase-like" evidence="2">
    <location>
        <begin position="14"/>
        <end position="255"/>
    </location>
</feature>
<dbReference type="PANTHER" id="PTHR30137">
    <property type="entry name" value="LUCIFERASE-LIKE MONOOXYGENASE"/>
    <property type="match status" value="1"/>
</dbReference>
<dbReference type="EMBL" id="QJKB01000008">
    <property type="protein sequence ID" value="PXX40213.1"/>
    <property type="molecule type" value="Genomic_DNA"/>
</dbReference>
<dbReference type="GO" id="GO:0016705">
    <property type="term" value="F:oxidoreductase activity, acting on paired donors, with incorporation or reduction of molecular oxygen"/>
    <property type="evidence" value="ECO:0007669"/>
    <property type="project" value="InterPro"/>
</dbReference>
<dbReference type="InterPro" id="IPR011251">
    <property type="entry name" value="Luciferase-like_dom"/>
</dbReference>
<dbReference type="Proteomes" id="UP000247792">
    <property type="component" value="Unassembled WGS sequence"/>
</dbReference>
<dbReference type="InterPro" id="IPR050766">
    <property type="entry name" value="Bact_Lucif_Oxidored"/>
</dbReference>
<dbReference type="OrthoDB" id="7239898at2"/>
<keyword evidence="4" id="KW-1185">Reference proteome</keyword>
<dbReference type="AlphaFoldDB" id="A0A318IZ64"/>
<organism evidence="3 4">
    <name type="scientific">Undibacterium pigrum</name>
    <dbReference type="NCBI Taxonomy" id="401470"/>
    <lineage>
        <taxon>Bacteria</taxon>
        <taxon>Pseudomonadati</taxon>
        <taxon>Pseudomonadota</taxon>
        <taxon>Betaproteobacteria</taxon>
        <taxon>Burkholderiales</taxon>
        <taxon>Oxalobacteraceae</taxon>
        <taxon>Undibacterium</taxon>
    </lineage>
</organism>
<gene>
    <name evidence="3" type="ORF">DFR42_10846</name>
</gene>
<dbReference type="Gene3D" id="3.20.20.30">
    <property type="entry name" value="Luciferase-like domain"/>
    <property type="match status" value="1"/>
</dbReference>
<evidence type="ECO:0000313" key="4">
    <source>
        <dbReference type="Proteomes" id="UP000247792"/>
    </source>
</evidence>
<evidence type="ECO:0000313" key="3">
    <source>
        <dbReference type="EMBL" id="PXX40213.1"/>
    </source>
</evidence>
<dbReference type="GO" id="GO:0005829">
    <property type="term" value="C:cytosol"/>
    <property type="evidence" value="ECO:0007669"/>
    <property type="project" value="TreeGrafter"/>
</dbReference>
<proteinExistence type="predicted"/>
<comment type="caution">
    <text evidence="3">The sequence shown here is derived from an EMBL/GenBank/DDBJ whole genome shotgun (WGS) entry which is preliminary data.</text>
</comment>
<dbReference type="InterPro" id="IPR019949">
    <property type="entry name" value="CmoO-like"/>
</dbReference>